<dbReference type="GO" id="GO:0046872">
    <property type="term" value="F:metal ion binding"/>
    <property type="evidence" value="ECO:0007669"/>
    <property type="project" value="UniProtKB-KW"/>
</dbReference>
<reference evidence="4 5" key="1">
    <citation type="submission" date="2016-05" db="EMBL/GenBank/DDBJ databases">
        <title>Genomic and physiological characterization of Planctopirus sp. isolated from fresh water lake.</title>
        <authorList>
            <person name="Subhash Y."/>
            <person name="Ramana C."/>
        </authorList>
    </citation>
    <scope>NUCLEOTIDE SEQUENCE [LARGE SCALE GENOMIC DNA]</scope>
    <source>
        <strain evidence="4 5">JC280</strain>
    </source>
</reference>
<keyword evidence="2" id="KW-0408">Iron</keyword>
<gene>
    <name evidence="4" type="ORF">A6X21_16625</name>
</gene>
<comment type="caution">
    <text evidence="4">The sequence shown here is derived from an EMBL/GenBank/DDBJ whole genome shotgun (WGS) entry which is preliminary data.</text>
</comment>
<dbReference type="InterPro" id="IPR010376">
    <property type="entry name" value="GBBH-like_N"/>
</dbReference>
<sequence>MPTDAPEIIRAHRETGLFELKWPGESELFVRFFDVRCGCTCAVCVDEFTGEPLLDPAKIPTEIAPAGLDLVGQYAIRIRWNDGHNTGLYTWERLQQLAHAARQ</sequence>
<evidence type="ECO:0000313" key="5">
    <source>
        <dbReference type="Proteomes" id="UP000094828"/>
    </source>
</evidence>
<dbReference type="Pfam" id="PF06155">
    <property type="entry name" value="GBBH-like_N"/>
    <property type="match status" value="1"/>
</dbReference>
<dbReference type="Gene3D" id="3.30.2020.30">
    <property type="match status" value="1"/>
</dbReference>
<dbReference type="EMBL" id="LYDR01000033">
    <property type="protein sequence ID" value="ODA35441.1"/>
    <property type="molecule type" value="Genomic_DNA"/>
</dbReference>
<feature type="domain" description="Gamma-butyrobetaine hydroxylase-like N-terminal" evidence="3">
    <location>
        <begin position="9"/>
        <end position="94"/>
    </location>
</feature>
<name>A0A1C3EQB6_9PLAN</name>
<dbReference type="RefSeq" id="WP_068845916.1">
    <property type="nucleotide sequence ID" value="NZ_LYDR01000033.1"/>
</dbReference>
<evidence type="ECO:0000256" key="1">
    <source>
        <dbReference type="ARBA" id="ARBA00022723"/>
    </source>
</evidence>
<keyword evidence="1" id="KW-0479">Metal-binding</keyword>
<evidence type="ECO:0000313" key="4">
    <source>
        <dbReference type="EMBL" id="ODA35441.1"/>
    </source>
</evidence>
<organism evidence="4 5">
    <name type="scientific">Planctopirus hydrillae</name>
    <dbReference type="NCBI Taxonomy" id="1841610"/>
    <lineage>
        <taxon>Bacteria</taxon>
        <taxon>Pseudomonadati</taxon>
        <taxon>Planctomycetota</taxon>
        <taxon>Planctomycetia</taxon>
        <taxon>Planctomycetales</taxon>
        <taxon>Planctomycetaceae</taxon>
        <taxon>Planctopirus</taxon>
    </lineage>
</organism>
<evidence type="ECO:0000256" key="2">
    <source>
        <dbReference type="ARBA" id="ARBA00023004"/>
    </source>
</evidence>
<evidence type="ECO:0000259" key="3">
    <source>
        <dbReference type="Pfam" id="PF06155"/>
    </source>
</evidence>
<dbReference type="Proteomes" id="UP000094828">
    <property type="component" value="Unassembled WGS sequence"/>
</dbReference>
<dbReference type="STRING" id="1841610.A6X21_16625"/>
<proteinExistence type="predicted"/>
<dbReference type="InterPro" id="IPR038492">
    <property type="entry name" value="GBBH-like_N_sf"/>
</dbReference>
<dbReference type="AlphaFoldDB" id="A0A1C3EQB6"/>
<protein>
    <recommendedName>
        <fullName evidence="3">Gamma-butyrobetaine hydroxylase-like N-terminal domain-containing protein</fullName>
    </recommendedName>
</protein>
<accession>A0A1C3EQB6</accession>
<keyword evidence="5" id="KW-1185">Reference proteome</keyword>